<dbReference type="Gene3D" id="2.60.310.20">
    <property type="match status" value="1"/>
</dbReference>
<evidence type="ECO:0000256" key="9">
    <source>
        <dbReference type="ARBA" id="ARBA00048233"/>
    </source>
</evidence>
<comment type="catalytic activity">
    <reaction evidence="9">
        <text>2 L-dopa + O2 = 2 L-dopaquinone + 2 H2O</text>
        <dbReference type="Rhea" id="RHEA:34287"/>
        <dbReference type="ChEBI" id="CHEBI:15377"/>
        <dbReference type="ChEBI" id="CHEBI:15379"/>
        <dbReference type="ChEBI" id="CHEBI:57504"/>
        <dbReference type="ChEBI" id="CHEBI:57924"/>
        <dbReference type="EC" id="1.14.18.1"/>
    </reaction>
</comment>
<name>A0A9P4V8T4_9PLEO</name>
<feature type="compositionally biased region" description="Polar residues" evidence="11">
    <location>
        <begin position="397"/>
        <end position="407"/>
    </location>
</feature>
<dbReference type="Pfam" id="PF00264">
    <property type="entry name" value="Tyrosinase"/>
    <property type="match status" value="1"/>
</dbReference>
<comment type="caution">
    <text evidence="14">The sequence shown here is derived from an EMBL/GenBank/DDBJ whole genome shotgun (WGS) entry which is preliminary data.</text>
</comment>
<sequence length="700" mass="78999">MRGAKEWDDYLTKGVQVLQGEKIPERKEIDSLNDVELYLLREGFAKFQNVSQDDPDSWFQIAGIHGLPYDIWPRKDWNEEIPKSTGGGGFCTHTSILFLTWHRPYLALFEQILYRHVKKIAEGVKDDPKGTKQKYVDAAKTFRLPYWDWAKPLNAADPNSSPYFPKAALSKSYNRTKLPKSSESWFDQNPTKPVYNPLFQAPFSMELIKGWRQEETIAKGKGFTIRYPGDSNSSESLLSALAAYYRDDLGNFPKSPNNPFKRTNVSERVSYILKSYLRYGPMSNNAYRRGLKQPDTANAETWGSLEDCHNSIHVATGGGGNMGSVPIAAFDPIFWLHHCNIDRLFAIWQALNAKLDKDSDAWVQDKAAGESNWTTLKGGMQGRDSPLYPFKPENEENSWYNSRNEDGTTSVRRTTTFGYTYPETKDISSYPAEGVKRETLLKDIDKLYNPPSTAIQQSIAGDPKAGEQFLSKAAMLQEFKTNAIVATHEQMKEVVLQLPEPPQLLEQFSGPGKRYLRDLAPGNSYLEWLVNAKALKHSHGGQYEVHFFLGPVQEDNISLWPLSPNYVASFVPFGQDSDTPCEKCQQDQADELEVTSQIPLTGALMERYLVHMVETLEERHVVPFLTENLHWRVVLNGNVADDRSSIEGLKVFVVSNKVTLPEDPAQPPVYDFNVTIHPEITTKTDGTGRGDGTGLVGHVH</sequence>
<evidence type="ECO:0000256" key="3">
    <source>
        <dbReference type="ARBA" id="ARBA00011906"/>
    </source>
</evidence>
<dbReference type="InterPro" id="IPR002227">
    <property type="entry name" value="Tyrosinase_Cu-bd"/>
</dbReference>
<evidence type="ECO:0000313" key="15">
    <source>
        <dbReference type="Proteomes" id="UP000799444"/>
    </source>
</evidence>
<reference evidence="14" key="1">
    <citation type="journal article" date="2020" name="Stud. Mycol.">
        <title>101 Dothideomycetes genomes: a test case for predicting lifestyles and emergence of pathogens.</title>
        <authorList>
            <person name="Haridas S."/>
            <person name="Albert R."/>
            <person name="Binder M."/>
            <person name="Bloem J."/>
            <person name="Labutti K."/>
            <person name="Salamov A."/>
            <person name="Andreopoulos B."/>
            <person name="Baker S."/>
            <person name="Barry K."/>
            <person name="Bills G."/>
            <person name="Bluhm B."/>
            <person name="Cannon C."/>
            <person name="Castanera R."/>
            <person name="Culley D."/>
            <person name="Daum C."/>
            <person name="Ezra D."/>
            <person name="Gonzalez J."/>
            <person name="Henrissat B."/>
            <person name="Kuo A."/>
            <person name="Liang C."/>
            <person name="Lipzen A."/>
            <person name="Lutzoni F."/>
            <person name="Magnuson J."/>
            <person name="Mondo S."/>
            <person name="Nolan M."/>
            <person name="Ohm R."/>
            <person name="Pangilinan J."/>
            <person name="Park H.-J."/>
            <person name="Ramirez L."/>
            <person name="Alfaro M."/>
            <person name="Sun H."/>
            <person name="Tritt A."/>
            <person name="Yoshinaga Y."/>
            <person name="Zwiers L.-H."/>
            <person name="Turgeon B."/>
            <person name="Goodwin S."/>
            <person name="Spatafora J."/>
            <person name="Crous P."/>
            <person name="Grigoriev I."/>
        </authorList>
    </citation>
    <scope>NUCLEOTIDE SEQUENCE</scope>
    <source>
        <strain evidence="14">CBS 125425</strain>
    </source>
</reference>
<comment type="catalytic activity">
    <reaction evidence="10">
        <text>L-tyrosine + O2 = L-dopaquinone + H2O</text>
        <dbReference type="Rhea" id="RHEA:18117"/>
        <dbReference type="ChEBI" id="CHEBI:15377"/>
        <dbReference type="ChEBI" id="CHEBI:15379"/>
        <dbReference type="ChEBI" id="CHEBI:57924"/>
        <dbReference type="ChEBI" id="CHEBI:58315"/>
        <dbReference type="EC" id="1.14.18.1"/>
    </reaction>
</comment>
<evidence type="ECO:0000256" key="7">
    <source>
        <dbReference type="ARBA" id="ARBA00023033"/>
    </source>
</evidence>
<dbReference type="InterPro" id="IPR041640">
    <property type="entry name" value="Tyrosinase_C"/>
</dbReference>
<evidence type="ECO:0000313" key="14">
    <source>
        <dbReference type="EMBL" id="KAF2740941.1"/>
    </source>
</evidence>
<dbReference type="InterPro" id="IPR050316">
    <property type="entry name" value="Tyrosinase/Hemocyanin"/>
</dbReference>
<organism evidence="14 15">
    <name type="scientific">Polyplosphaeria fusca</name>
    <dbReference type="NCBI Taxonomy" id="682080"/>
    <lineage>
        <taxon>Eukaryota</taxon>
        <taxon>Fungi</taxon>
        <taxon>Dikarya</taxon>
        <taxon>Ascomycota</taxon>
        <taxon>Pezizomycotina</taxon>
        <taxon>Dothideomycetes</taxon>
        <taxon>Pleosporomycetidae</taxon>
        <taxon>Pleosporales</taxon>
        <taxon>Tetraplosphaeriaceae</taxon>
        <taxon>Polyplosphaeria</taxon>
    </lineage>
</organism>
<protein>
    <recommendedName>
        <fullName evidence="3">tyrosinase</fullName>
        <ecNumber evidence="3">1.14.18.1</ecNumber>
    </recommendedName>
</protein>
<dbReference type="InterPro" id="IPR008922">
    <property type="entry name" value="Di-copper_centre_dom_sf"/>
</dbReference>
<evidence type="ECO:0000256" key="10">
    <source>
        <dbReference type="ARBA" id="ARBA00048881"/>
    </source>
</evidence>
<dbReference type="EMBL" id="ML996098">
    <property type="protein sequence ID" value="KAF2740941.1"/>
    <property type="molecule type" value="Genomic_DNA"/>
</dbReference>
<feature type="domain" description="Tyrosinase copper-binding" evidence="13">
    <location>
        <begin position="331"/>
        <end position="342"/>
    </location>
</feature>
<feature type="region of interest" description="Disordered" evidence="11">
    <location>
        <begin position="384"/>
        <end position="407"/>
    </location>
</feature>
<keyword evidence="8" id="KW-0470">Melanin biosynthesis</keyword>
<dbReference type="AlphaFoldDB" id="A0A9P4V8T4"/>
<keyword evidence="4" id="KW-0479">Metal-binding</keyword>
<gene>
    <name evidence="14" type="ORF">EJ04DRAFT_547930</name>
</gene>
<evidence type="ECO:0000256" key="6">
    <source>
        <dbReference type="ARBA" id="ARBA00023008"/>
    </source>
</evidence>
<dbReference type="GO" id="GO:0004503">
    <property type="term" value="F:tyrosinase activity"/>
    <property type="evidence" value="ECO:0007669"/>
    <property type="project" value="UniProtKB-EC"/>
</dbReference>
<evidence type="ECO:0000256" key="2">
    <source>
        <dbReference type="ARBA" id="ARBA00009928"/>
    </source>
</evidence>
<accession>A0A9P4V8T4</accession>
<dbReference type="OrthoDB" id="6132182at2759"/>
<keyword evidence="7" id="KW-0503">Monooxygenase</keyword>
<keyword evidence="15" id="KW-1185">Reference proteome</keyword>
<dbReference type="GO" id="GO:0042438">
    <property type="term" value="P:melanin biosynthetic process"/>
    <property type="evidence" value="ECO:0007669"/>
    <property type="project" value="UniProtKB-KW"/>
</dbReference>
<evidence type="ECO:0000256" key="8">
    <source>
        <dbReference type="ARBA" id="ARBA00023101"/>
    </source>
</evidence>
<dbReference type="PROSITE" id="PS00497">
    <property type="entry name" value="TYROSINASE_1"/>
    <property type="match status" value="1"/>
</dbReference>
<feature type="compositionally biased region" description="Gly residues" evidence="11">
    <location>
        <begin position="689"/>
        <end position="700"/>
    </location>
</feature>
<proteinExistence type="inferred from homology"/>
<comment type="similarity">
    <text evidence="2">Belongs to the tyrosinase family.</text>
</comment>
<evidence type="ECO:0000259" key="13">
    <source>
        <dbReference type="PROSITE" id="PS00498"/>
    </source>
</evidence>
<dbReference type="PROSITE" id="PS00498">
    <property type="entry name" value="TYROSINASE_2"/>
    <property type="match status" value="1"/>
</dbReference>
<keyword evidence="5" id="KW-0560">Oxidoreductase</keyword>
<dbReference type="Gene3D" id="1.10.1280.10">
    <property type="entry name" value="Di-copper center containing domain from catechol oxidase"/>
    <property type="match status" value="1"/>
</dbReference>
<dbReference type="PANTHER" id="PTHR11474:SF76">
    <property type="entry name" value="SHKT DOMAIN-CONTAINING PROTEIN"/>
    <property type="match status" value="1"/>
</dbReference>
<dbReference type="PRINTS" id="PR00092">
    <property type="entry name" value="TYROSINASE"/>
</dbReference>
<feature type="region of interest" description="Disordered" evidence="11">
    <location>
        <begin position="681"/>
        <end position="700"/>
    </location>
</feature>
<evidence type="ECO:0000256" key="11">
    <source>
        <dbReference type="SAM" id="MobiDB-lite"/>
    </source>
</evidence>
<dbReference type="GO" id="GO:0046872">
    <property type="term" value="F:metal ion binding"/>
    <property type="evidence" value="ECO:0007669"/>
    <property type="project" value="UniProtKB-KW"/>
</dbReference>
<keyword evidence="6" id="KW-0186">Copper</keyword>
<dbReference type="Pfam" id="PF18132">
    <property type="entry name" value="Tyrosinase_C"/>
    <property type="match status" value="1"/>
</dbReference>
<dbReference type="Proteomes" id="UP000799444">
    <property type="component" value="Unassembled WGS sequence"/>
</dbReference>
<evidence type="ECO:0000256" key="5">
    <source>
        <dbReference type="ARBA" id="ARBA00023002"/>
    </source>
</evidence>
<dbReference type="SUPFAM" id="SSF48056">
    <property type="entry name" value="Di-copper centre-containing domain"/>
    <property type="match status" value="1"/>
</dbReference>
<evidence type="ECO:0000256" key="1">
    <source>
        <dbReference type="ARBA" id="ARBA00001973"/>
    </source>
</evidence>
<dbReference type="PANTHER" id="PTHR11474">
    <property type="entry name" value="TYROSINASE FAMILY MEMBER"/>
    <property type="match status" value="1"/>
</dbReference>
<evidence type="ECO:0000259" key="12">
    <source>
        <dbReference type="PROSITE" id="PS00497"/>
    </source>
</evidence>
<comment type="cofactor">
    <cofactor evidence="1">
        <name>Cu(2+)</name>
        <dbReference type="ChEBI" id="CHEBI:29036"/>
    </cofactor>
</comment>
<evidence type="ECO:0000256" key="4">
    <source>
        <dbReference type="ARBA" id="ARBA00022723"/>
    </source>
</evidence>
<feature type="domain" description="Tyrosinase copper-binding" evidence="12">
    <location>
        <begin position="93"/>
        <end position="110"/>
    </location>
</feature>
<dbReference type="EC" id="1.14.18.1" evidence="3"/>